<keyword evidence="1" id="KW-0472">Membrane</keyword>
<sequence>MSIVTTFKVSLSLPKKKAVYQINRIKTKDYLLYILLMHFVIALPNGIQMASEFIAKGDIDKTFLLVFTLYPLLVILTGITSISVLATTGLLIRTVSKRKLVYQLLWKMAMYACTYPVLLYTTINLFYKTNSMIHLILVMLFLYIFTKMILAYPKKKR</sequence>
<keyword evidence="1" id="KW-1133">Transmembrane helix</keyword>
<dbReference type="GeneID" id="301135370"/>
<feature type="transmembrane region" description="Helical" evidence="1">
    <location>
        <begin position="30"/>
        <end position="47"/>
    </location>
</feature>
<evidence type="ECO:0000313" key="3">
    <source>
        <dbReference type="Proteomes" id="UP000036867"/>
    </source>
</evidence>
<dbReference type="STRING" id="263475.AMD00_04545"/>
<dbReference type="Proteomes" id="UP000036867">
    <property type="component" value="Unassembled WGS sequence"/>
</dbReference>
<name>A0A0M0LLY3_9BACL</name>
<feature type="transmembrane region" description="Helical" evidence="1">
    <location>
        <begin position="133"/>
        <end position="152"/>
    </location>
</feature>
<feature type="transmembrane region" description="Helical" evidence="1">
    <location>
        <begin position="67"/>
        <end position="92"/>
    </location>
</feature>
<dbReference type="Pfam" id="PF06691">
    <property type="entry name" value="DUF1189"/>
    <property type="match status" value="1"/>
</dbReference>
<protein>
    <recommendedName>
        <fullName evidence="4">DUF1189 domain-containing protein</fullName>
    </recommendedName>
</protein>
<reference evidence="3" key="1">
    <citation type="submission" date="2015-08" db="EMBL/GenBank/DDBJ databases">
        <title>Fjat-10028 dsm 16317.</title>
        <authorList>
            <person name="Liu B."/>
            <person name="Wang J."/>
            <person name="Zhu Y."/>
            <person name="Liu G."/>
            <person name="Chen Q."/>
            <person name="Chen Z."/>
            <person name="Lan J."/>
            <person name="Che J."/>
            <person name="Ge C."/>
            <person name="Shi H."/>
            <person name="Pan Z."/>
            <person name="Liu X."/>
        </authorList>
    </citation>
    <scope>NUCLEOTIDE SEQUENCE [LARGE SCALE GENOMIC DNA]</scope>
    <source>
        <strain evidence="3">DSM 16317</strain>
    </source>
</reference>
<keyword evidence="3" id="KW-1185">Reference proteome</keyword>
<organism evidence="2 3">
    <name type="scientific">Viridibacillus arvi</name>
    <dbReference type="NCBI Taxonomy" id="263475"/>
    <lineage>
        <taxon>Bacteria</taxon>
        <taxon>Bacillati</taxon>
        <taxon>Bacillota</taxon>
        <taxon>Bacilli</taxon>
        <taxon>Bacillales</taxon>
        <taxon>Caryophanaceae</taxon>
        <taxon>Viridibacillus</taxon>
    </lineage>
</organism>
<dbReference type="RefSeq" id="WP_053415882.1">
    <property type="nucleotide sequence ID" value="NZ_LILB01000001.1"/>
</dbReference>
<gene>
    <name evidence="2" type="ORF">AMD00_04545</name>
</gene>
<feature type="transmembrane region" description="Helical" evidence="1">
    <location>
        <begin position="104"/>
        <end position="127"/>
    </location>
</feature>
<proteinExistence type="predicted"/>
<comment type="caution">
    <text evidence="2">The sequence shown here is derived from an EMBL/GenBank/DDBJ whole genome shotgun (WGS) entry which is preliminary data.</text>
</comment>
<accession>A0A0M0LLY3</accession>
<evidence type="ECO:0008006" key="4">
    <source>
        <dbReference type="Google" id="ProtNLM"/>
    </source>
</evidence>
<dbReference type="EMBL" id="LILB01000001">
    <property type="protein sequence ID" value="KOO51723.1"/>
    <property type="molecule type" value="Genomic_DNA"/>
</dbReference>
<evidence type="ECO:0000313" key="2">
    <source>
        <dbReference type="EMBL" id="KOO51723.1"/>
    </source>
</evidence>
<dbReference type="OrthoDB" id="2884954at2"/>
<dbReference type="InterPro" id="IPR009574">
    <property type="entry name" value="DUF1189"/>
</dbReference>
<dbReference type="AlphaFoldDB" id="A0A0M0LLY3"/>
<evidence type="ECO:0000256" key="1">
    <source>
        <dbReference type="SAM" id="Phobius"/>
    </source>
</evidence>
<keyword evidence="1" id="KW-0812">Transmembrane</keyword>